<comment type="caution">
    <text evidence="1">The sequence shown here is derived from an EMBL/GenBank/DDBJ whole genome shotgun (WGS) entry which is preliminary data.</text>
</comment>
<organism evidence="1 2">
    <name type="scientific">Gymnopilus dilepis</name>
    <dbReference type="NCBI Taxonomy" id="231916"/>
    <lineage>
        <taxon>Eukaryota</taxon>
        <taxon>Fungi</taxon>
        <taxon>Dikarya</taxon>
        <taxon>Basidiomycota</taxon>
        <taxon>Agaricomycotina</taxon>
        <taxon>Agaricomycetes</taxon>
        <taxon>Agaricomycetidae</taxon>
        <taxon>Agaricales</taxon>
        <taxon>Agaricineae</taxon>
        <taxon>Hymenogastraceae</taxon>
        <taxon>Gymnopilus</taxon>
    </lineage>
</organism>
<dbReference type="EMBL" id="NHYE01001291">
    <property type="protein sequence ID" value="PPQ97107.1"/>
    <property type="molecule type" value="Genomic_DNA"/>
</dbReference>
<dbReference type="InParanoid" id="A0A409Y267"/>
<evidence type="ECO:0000313" key="1">
    <source>
        <dbReference type="EMBL" id="PPQ97107.1"/>
    </source>
</evidence>
<evidence type="ECO:0008006" key="3">
    <source>
        <dbReference type="Google" id="ProtNLM"/>
    </source>
</evidence>
<name>A0A409Y267_9AGAR</name>
<keyword evidence="2" id="KW-1185">Reference proteome</keyword>
<dbReference type="AlphaFoldDB" id="A0A409Y267"/>
<sequence length="411" mass="46824">MQEVQEVFAFIPLRTVVSTIPKRRYQDDKRPHIPSTVTRRSSQVIKRWRDIALNYSMLWASSLDFADTLPWIREVVARSGASPVTVVFPPRLNFSIGDEYINDPRRQRMALSSRMEDYGERFELAVSLCSRARHITLSFSDAFPHKGQPRWESAIKNLTKPSPYLETFTLRSTSPFASEKGYVLPANLFDKQAPRLRILSLINSNCQVEPNPEVFRNISVLHISLLRPGHSVAEWLRVISGAPELSSLTLDNPFFEDKMKIFHWHVSFASAGMISSFLNTPCHAVSDVTDLHFDGDGQYASEALRIFDKVENLRISQPSVLPVLLKAHKDTSGATSTILLPSLHQLFFYNLLFSDGLRSPTTQDLEDLIYLRFDIGRPITSITFRRCEGIREFISDLVILGVEVHWDGWDG</sequence>
<accession>A0A409Y267</accession>
<reference evidence="1 2" key="1">
    <citation type="journal article" date="2018" name="Evol. Lett.">
        <title>Horizontal gene cluster transfer increased hallucinogenic mushroom diversity.</title>
        <authorList>
            <person name="Reynolds H.T."/>
            <person name="Vijayakumar V."/>
            <person name="Gluck-Thaler E."/>
            <person name="Korotkin H.B."/>
            <person name="Matheny P.B."/>
            <person name="Slot J.C."/>
        </authorList>
    </citation>
    <scope>NUCLEOTIDE SEQUENCE [LARGE SCALE GENOMIC DNA]</scope>
    <source>
        <strain evidence="1 2">SRW20</strain>
    </source>
</reference>
<dbReference type="Proteomes" id="UP000284706">
    <property type="component" value="Unassembled WGS sequence"/>
</dbReference>
<evidence type="ECO:0000313" key="2">
    <source>
        <dbReference type="Proteomes" id="UP000284706"/>
    </source>
</evidence>
<dbReference type="OrthoDB" id="3032084at2759"/>
<gene>
    <name evidence="1" type="ORF">CVT26_001012</name>
</gene>
<protein>
    <recommendedName>
        <fullName evidence="3">F-box domain-containing protein</fullName>
    </recommendedName>
</protein>
<proteinExistence type="predicted"/>